<accession>A0A2P6PPV4</accession>
<reference evidence="1 2" key="1">
    <citation type="journal article" date="2018" name="Nat. Genet.">
        <title>The Rosa genome provides new insights in the design of modern roses.</title>
        <authorList>
            <person name="Bendahmane M."/>
        </authorList>
    </citation>
    <scope>NUCLEOTIDE SEQUENCE [LARGE SCALE GENOMIC DNA]</scope>
    <source>
        <strain evidence="2">cv. Old Blush</strain>
    </source>
</reference>
<proteinExistence type="predicted"/>
<evidence type="ECO:0000313" key="2">
    <source>
        <dbReference type="Proteomes" id="UP000238479"/>
    </source>
</evidence>
<organism evidence="1 2">
    <name type="scientific">Rosa chinensis</name>
    <name type="common">China rose</name>
    <dbReference type="NCBI Taxonomy" id="74649"/>
    <lineage>
        <taxon>Eukaryota</taxon>
        <taxon>Viridiplantae</taxon>
        <taxon>Streptophyta</taxon>
        <taxon>Embryophyta</taxon>
        <taxon>Tracheophyta</taxon>
        <taxon>Spermatophyta</taxon>
        <taxon>Magnoliopsida</taxon>
        <taxon>eudicotyledons</taxon>
        <taxon>Gunneridae</taxon>
        <taxon>Pentapetalae</taxon>
        <taxon>rosids</taxon>
        <taxon>fabids</taxon>
        <taxon>Rosales</taxon>
        <taxon>Rosaceae</taxon>
        <taxon>Rosoideae</taxon>
        <taxon>Rosoideae incertae sedis</taxon>
        <taxon>Rosa</taxon>
    </lineage>
</organism>
<dbReference type="Gramene" id="PRQ23968">
    <property type="protein sequence ID" value="PRQ23968"/>
    <property type="gene ID" value="RchiOBHm_Chr6g0267221"/>
</dbReference>
<dbReference type="EMBL" id="PDCK01000044">
    <property type="protein sequence ID" value="PRQ23968.1"/>
    <property type="molecule type" value="Genomic_DNA"/>
</dbReference>
<dbReference type="AlphaFoldDB" id="A0A2P6PPV4"/>
<sequence length="40" mass="4256">MLGGWMGVMAADEFWLIPSGCSKGVVLEDPGFDLIVLSLT</sequence>
<keyword evidence="2" id="KW-1185">Reference proteome</keyword>
<comment type="caution">
    <text evidence="1">The sequence shown here is derived from an EMBL/GenBank/DDBJ whole genome shotgun (WGS) entry which is preliminary data.</text>
</comment>
<name>A0A2P6PPV4_ROSCH</name>
<evidence type="ECO:0000313" key="1">
    <source>
        <dbReference type="EMBL" id="PRQ23968.1"/>
    </source>
</evidence>
<gene>
    <name evidence="1" type="ORF">RchiOBHm_Chr6g0267221</name>
</gene>
<dbReference type="Proteomes" id="UP000238479">
    <property type="component" value="Chromosome 6"/>
</dbReference>
<protein>
    <submittedName>
        <fullName evidence="1">Uncharacterized protein</fullName>
    </submittedName>
</protein>